<keyword evidence="3 8" id="KW-0028">Amino-acid biosynthesis</keyword>
<comment type="catalytic activity">
    <reaction evidence="7 8">
        <text>shikimate + NADP(+) = 3-dehydroshikimate + NADPH + H(+)</text>
        <dbReference type="Rhea" id="RHEA:17737"/>
        <dbReference type="ChEBI" id="CHEBI:15378"/>
        <dbReference type="ChEBI" id="CHEBI:16630"/>
        <dbReference type="ChEBI" id="CHEBI:36208"/>
        <dbReference type="ChEBI" id="CHEBI:57783"/>
        <dbReference type="ChEBI" id="CHEBI:58349"/>
        <dbReference type="EC" id="1.1.1.25"/>
    </reaction>
</comment>
<sequence length="279" mass="30048">MNDIPKACVIGWPARHSRSPLIHRHWLRRYGIAGDYVIEEIEPEDFEAFLSDLSAHGYVGCNVTLPHKEAAARLVARRDETAARLGAVNTVWYQDGDLVGANTDVYGFLANLDAGAPRWDAGLDRAVVLGAGGAARGIVHGLLTRGVGRIDVVNRSLDRAAALADAFGPAVIARGWDEIDTVLEDARLLVNTTSLGMQGNPPLEIDLAPLAAEAIVNDIVYVPLETNLLKAARARDLNAVDGLGMLLYQAVPGFEKWFGVRPDVTSDLRAVLVKDIEGT</sequence>
<dbReference type="PANTHER" id="PTHR21089:SF1">
    <property type="entry name" value="BIFUNCTIONAL 3-DEHYDROQUINATE DEHYDRATASE_SHIKIMATE DEHYDROGENASE, CHLOROPLASTIC"/>
    <property type="match status" value="1"/>
</dbReference>
<dbReference type="InterPro" id="IPR041121">
    <property type="entry name" value="SDH_C"/>
</dbReference>
<dbReference type="Pfam" id="PF01488">
    <property type="entry name" value="Shikimate_DH"/>
    <property type="match status" value="1"/>
</dbReference>
<proteinExistence type="inferred from homology"/>
<dbReference type="InterPro" id="IPR046346">
    <property type="entry name" value="Aminoacid_DH-like_N_sf"/>
</dbReference>
<feature type="binding site" evidence="8">
    <location>
        <position position="221"/>
    </location>
    <ligand>
        <name>shikimate</name>
        <dbReference type="ChEBI" id="CHEBI:36208"/>
    </ligand>
</feature>
<feature type="binding site" evidence="8">
    <location>
        <position position="249"/>
    </location>
    <ligand>
        <name>shikimate</name>
        <dbReference type="ChEBI" id="CHEBI:36208"/>
    </ligand>
</feature>
<evidence type="ECO:0000256" key="5">
    <source>
        <dbReference type="ARBA" id="ARBA00023002"/>
    </source>
</evidence>
<keyword evidence="5 8" id="KW-0560">Oxidoreductase</keyword>
<dbReference type="GO" id="GO:0004764">
    <property type="term" value="F:shikimate 3-dehydrogenase (NADP+) activity"/>
    <property type="evidence" value="ECO:0007669"/>
    <property type="project" value="UniProtKB-UniRule"/>
</dbReference>
<dbReference type="GO" id="GO:0008652">
    <property type="term" value="P:amino acid biosynthetic process"/>
    <property type="evidence" value="ECO:0007669"/>
    <property type="project" value="UniProtKB-KW"/>
</dbReference>
<evidence type="ECO:0000259" key="9">
    <source>
        <dbReference type="Pfam" id="PF01488"/>
    </source>
</evidence>
<dbReference type="InterPro" id="IPR006151">
    <property type="entry name" value="Shikm_DH/Glu-tRNA_Rdtase"/>
</dbReference>
<evidence type="ECO:0000256" key="4">
    <source>
        <dbReference type="ARBA" id="ARBA00022857"/>
    </source>
</evidence>
<comment type="pathway">
    <text evidence="1 8">Metabolic intermediate biosynthesis; chorismate biosynthesis; chorismate from D-erythrose 4-phosphate and phosphoenolpyruvate: step 4/7.</text>
</comment>
<feature type="binding site" evidence="8">
    <location>
        <position position="104"/>
    </location>
    <ligand>
        <name>shikimate</name>
        <dbReference type="ChEBI" id="CHEBI:36208"/>
    </ligand>
</feature>
<keyword evidence="4 8" id="KW-0521">NADP</keyword>
<dbReference type="InterPro" id="IPR011342">
    <property type="entry name" value="Shikimate_DH"/>
</dbReference>
<evidence type="ECO:0000313" key="13">
    <source>
        <dbReference type="Proteomes" id="UP001320898"/>
    </source>
</evidence>
<reference evidence="12 13" key="1">
    <citation type="submission" date="2022-04" db="EMBL/GenBank/DDBJ databases">
        <authorList>
            <person name="Ye Y.-Q."/>
            <person name="Du Z.-J."/>
        </authorList>
    </citation>
    <scope>NUCLEOTIDE SEQUENCE [LARGE SCALE GENOMIC DNA]</scope>
    <source>
        <strain evidence="12 13">A6E488</strain>
    </source>
</reference>
<dbReference type="Proteomes" id="UP001320898">
    <property type="component" value="Unassembled WGS sequence"/>
</dbReference>
<dbReference type="GO" id="GO:0050661">
    <property type="term" value="F:NADP binding"/>
    <property type="evidence" value="ECO:0007669"/>
    <property type="project" value="InterPro"/>
</dbReference>
<dbReference type="EMBL" id="JALIDZ010000004">
    <property type="protein sequence ID" value="MCT8972207.1"/>
    <property type="molecule type" value="Genomic_DNA"/>
</dbReference>
<feature type="binding site" evidence="8">
    <location>
        <position position="80"/>
    </location>
    <ligand>
        <name>NADP(+)</name>
        <dbReference type="ChEBI" id="CHEBI:58349"/>
    </ligand>
</feature>
<dbReference type="PANTHER" id="PTHR21089">
    <property type="entry name" value="SHIKIMATE DEHYDROGENASE"/>
    <property type="match status" value="1"/>
</dbReference>
<dbReference type="GO" id="GO:0009423">
    <property type="term" value="P:chorismate biosynthetic process"/>
    <property type="evidence" value="ECO:0007669"/>
    <property type="project" value="UniProtKB-UniRule"/>
</dbReference>
<dbReference type="GO" id="GO:0019632">
    <property type="term" value="P:shikimate metabolic process"/>
    <property type="evidence" value="ECO:0007669"/>
    <property type="project" value="InterPro"/>
</dbReference>
<dbReference type="RefSeq" id="WP_261615778.1">
    <property type="nucleotide sequence ID" value="NZ_JALIDZ010000004.1"/>
</dbReference>
<dbReference type="InterPro" id="IPR013708">
    <property type="entry name" value="Shikimate_DH-bd_N"/>
</dbReference>
<comment type="caution">
    <text evidence="12">The sequence shown here is derived from an EMBL/GenBank/DDBJ whole genome shotgun (WGS) entry which is preliminary data.</text>
</comment>
<evidence type="ECO:0000256" key="8">
    <source>
        <dbReference type="HAMAP-Rule" id="MF_00222"/>
    </source>
</evidence>
<dbReference type="GO" id="GO:0009073">
    <property type="term" value="P:aromatic amino acid family biosynthetic process"/>
    <property type="evidence" value="ECO:0007669"/>
    <property type="project" value="UniProtKB-KW"/>
</dbReference>
<dbReference type="Gene3D" id="3.40.50.720">
    <property type="entry name" value="NAD(P)-binding Rossmann-like Domain"/>
    <property type="match status" value="1"/>
</dbReference>
<evidence type="ECO:0000313" key="12">
    <source>
        <dbReference type="EMBL" id="MCT8972207.1"/>
    </source>
</evidence>
<organism evidence="12 13">
    <name type="scientific">Microbaculum marinisediminis</name>
    <dbReference type="NCBI Taxonomy" id="2931392"/>
    <lineage>
        <taxon>Bacteria</taxon>
        <taxon>Pseudomonadati</taxon>
        <taxon>Pseudomonadota</taxon>
        <taxon>Alphaproteobacteria</taxon>
        <taxon>Hyphomicrobiales</taxon>
        <taxon>Tepidamorphaceae</taxon>
        <taxon>Microbaculum</taxon>
    </lineage>
</organism>
<feature type="domain" description="SDH C-terminal" evidence="11">
    <location>
        <begin position="242"/>
        <end position="272"/>
    </location>
</feature>
<feature type="binding site" evidence="8">
    <location>
        <position position="219"/>
    </location>
    <ligand>
        <name>NADP(+)</name>
        <dbReference type="ChEBI" id="CHEBI:58349"/>
    </ligand>
</feature>
<dbReference type="Gene3D" id="3.40.50.10860">
    <property type="entry name" value="Leucine Dehydrogenase, chain A, domain 1"/>
    <property type="match status" value="1"/>
</dbReference>
<evidence type="ECO:0000256" key="7">
    <source>
        <dbReference type="ARBA" id="ARBA00049442"/>
    </source>
</evidence>
<feature type="binding site" evidence="8">
    <location>
        <position position="64"/>
    </location>
    <ligand>
        <name>shikimate</name>
        <dbReference type="ChEBI" id="CHEBI:36208"/>
    </ligand>
</feature>
<feature type="binding site" evidence="8">
    <location>
        <position position="89"/>
    </location>
    <ligand>
        <name>shikimate</name>
        <dbReference type="ChEBI" id="CHEBI:36208"/>
    </ligand>
</feature>
<comment type="caution">
    <text evidence="8">Lacks conserved residue(s) required for the propagation of feature annotation.</text>
</comment>
<accession>A0AAW5QZ31</accession>
<evidence type="ECO:0000256" key="3">
    <source>
        <dbReference type="ARBA" id="ARBA00022605"/>
    </source>
</evidence>
<feature type="binding site" evidence="8">
    <location>
        <begin position="130"/>
        <end position="134"/>
    </location>
    <ligand>
        <name>NADP(+)</name>
        <dbReference type="ChEBI" id="CHEBI:58349"/>
    </ligand>
</feature>
<dbReference type="InterPro" id="IPR022893">
    <property type="entry name" value="Shikimate_DH_fam"/>
</dbReference>
<dbReference type="EC" id="1.1.1.25" evidence="2 8"/>
<dbReference type="InterPro" id="IPR036291">
    <property type="entry name" value="NAD(P)-bd_dom_sf"/>
</dbReference>
<dbReference type="NCBIfam" id="NF001312">
    <property type="entry name" value="PRK00258.1-4"/>
    <property type="match status" value="1"/>
</dbReference>
<evidence type="ECO:0000256" key="1">
    <source>
        <dbReference type="ARBA" id="ARBA00004871"/>
    </source>
</evidence>
<comment type="similarity">
    <text evidence="8">Belongs to the shikimate dehydrogenase family.</text>
</comment>
<dbReference type="AlphaFoldDB" id="A0AAW5QZ31"/>
<feature type="binding site" evidence="8">
    <location>
        <position position="242"/>
    </location>
    <ligand>
        <name>NADP(+)</name>
        <dbReference type="ChEBI" id="CHEBI:58349"/>
    </ligand>
</feature>
<dbReference type="HAMAP" id="MF_00222">
    <property type="entry name" value="Shikimate_DH_AroE"/>
    <property type="match status" value="1"/>
</dbReference>
<feature type="binding site" evidence="8">
    <location>
        <begin position="17"/>
        <end position="19"/>
    </location>
    <ligand>
        <name>shikimate</name>
        <dbReference type="ChEBI" id="CHEBI:36208"/>
    </ligand>
</feature>
<evidence type="ECO:0000256" key="2">
    <source>
        <dbReference type="ARBA" id="ARBA00012962"/>
    </source>
</evidence>
<gene>
    <name evidence="8" type="primary">aroE</name>
    <name evidence="12" type="ORF">MUB46_10090</name>
</gene>
<feature type="active site" description="Proton acceptor" evidence="8">
    <location>
        <position position="68"/>
    </location>
</feature>
<dbReference type="CDD" id="cd01065">
    <property type="entry name" value="NAD_bind_Shikimate_DH"/>
    <property type="match status" value="1"/>
</dbReference>
<dbReference type="SUPFAM" id="SSF53223">
    <property type="entry name" value="Aminoacid dehydrogenase-like, N-terminal domain"/>
    <property type="match status" value="1"/>
</dbReference>
<protein>
    <recommendedName>
        <fullName evidence="2 8">Shikimate dehydrogenase (NADP(+))</fullName>
        <shortName evidence="8">SDH</shortName>
        <ecNumber evidence="2 8">1.1.1.25</ecNumber>
    </recommendedName>
</protein>
<dbReference type="Pfam" id="PF08501">
    <property type="entry name" value="Shikimate_dh_N"/>
    <property type="match status" value="1"/>
</dbReference>
<evidence type="ECO:0000259" key="10">
    <source>
        <dbReference type="Pfam" id="PF08501"/>
    </source>
</evidence>
<dbReference type="NCBIfam" id="TIGR00507">
    <property type="entry name" value="aroE"/>
    <property type="match status" value="1"/>
</dbReference>
<name>A0AAW5QZ31_9HYPH</name>
<dbReference type="GO" id="GO:0005829">
    <property type="term" value="C:cytosol"/>
    <property type="evidence" value="ECO:0007669"/>
    <property type="project" value="TreeGrafter"/>
</dbReference>
<keyword evidence="6 8" id="KW-0057">Aromatic amino acid biosynthesis</keyword>
<feature type="domain" description="Quinate/shikimate 5-dehydrogenase/glutamyl-tRNA reductase" evidence="9">
    <location>
        <begin position="125"/>
        <end position="194"/>
    </location>
</feature>
<evidence type="ECO:0000256" key="6">
    <source>
        <dbReference type="ARBA" id="ARBA00023141"/>
    </source>
</evidence>
<feature type="domain" description="Shikimate dehydrogenase substrate binding N-terminal" evidence="10">
    <location>
        <begin position="9"/>
        <end position="91"/>
    </location>
</feature>
<comment type="function">
    <text evidence="8">Involved in the biosynthesis of the chorismate, which leads to the biosynthesis of aromatic amino acids. Catalyzes the reversible NADPH linked reduction of 3-dehydroshikimate (DHSA) to yield shikimate (SA).</text>
</comment>
<keyword evidence="13" id="KW-1185">Reference proteome</keyword>
<evidence type="ECO:0000259" key="11">
    <source>
        <dbReference type="Pfam" id="PF18317"/>
    </source>
</evidence>
<dbReference type="SUPFAM" id="SSF51735">
    <property type="entry name" value="NAD(P)-binding Rossmann-fold domains"/>
    <property type="match status" value="1"/>
</dbReference>
<comment type="subunit">
    <text evidence="8">Homodimer.</text>
</comment>
<dbReference type="Pfam" id="PF18317">
    <property type="entry name" value="SDH_C"/>
    <property type="match status" value="1"/>
</dbReference>